<protein>
    <submittedName>
        <fullName evidence="1">Uncharacterized protein</fullName>
    </submittedName>
</protein>
<dbReference type="OrthoDB" id="9916106at2"/>
<reference evidence="1 2" key="1">
    <citation type="submission" date="2016-10" db="EMBL/GenBank/DDBJ databases">
        <authorList>
            <person name="de Groot N.N."/>
        </authorList>
    </citation>
    <scope>NUCLEOTIDE SEQUENCE [LARGE SCALE GENOMIC DNA]</scope>
    <source>
        <strain evidence="1 2">DSM 14045</strain>
    </source>
</reference>
<name>A0A1H3F1P1_9FIRM</name>
<evidence type="ECO:0000313" key="2">
    <source>
        <dbReference type="Proteomes" id="UP000183918"/>
    </source>
</evidence>
<sequence>MNSRLDFKCSSCGEEFVFLKGVEKSSKDKVAIMNAIEDYGEPFKKEVEESINKTVFIEAIATFNPKFCPKCKQIVQGITISSIYKDGKISIIESQCPICSSELKNIDYKFLKCPKCKKGLLKVKEVD</sequence>
<organism evidence="1 2">
    <name type="scientific">Lachnobacterium bovis DSM 14045</name>
    <dbReference type="NCBI Taxonomy" id="1122142"/>
    <lineage>
        <taxon>Bacteria</taxon>
        <taxon>Bacillati</taxon>
        <taxon>Bacillota</taxon>
        <taxon>Clostridia</taxon>
        <taxon>Lachnospirales</taxon>
        <taxon>Lachnospiraceae</taxon>
        <taxon>Lachnobacterium</taxon>
    </lineage>
</organism>
<dbReference type="STRING" id="1122142.SAMN02910414_00075"/>
<dbReference type="Proteomes" id="UP000183918">
    <property type="component" value="Unassembled WGS sequence"/>
</dbReference>
<keyword evidence="2" id="KW-1185">Reference proteome</keyword>
<accession>A0A1H3F1P1</accession>
<gene>
    <name evidence="1" type="ORF">SAMN02910414_00075</name>
</gene>
<dbReference type="AlphaFoldDB" id="A0A1H3F1P1"/>
<proteinExistence type="predicted"/>
<dbReference type="EMBL" id="FNPG01000004">
    <property type="protein sequence ID" value="SDX84228.1"/>
    <property type="molecule type" value="Genomic_DNA"/>
</dbReference>
<dbReference type="RefSeq" id="WP_074714896.1">
    <property type="nucleotide sequence ID" value="NZ_FNPG01000004.1"/>
</dbReference>
<evidence type="ECO:0000313" key="1">
    <source>
        <dbReference type="EMBL" id="SDX84228.1"/>
    </source>
</evidence>